<name>A0A0A9GXF1_ARUDO</name>
<protein>
    <submittedName>
        <fullName evidence="1">Uncharacterized protein</fullName>
    </submittedName>
</protein>
<accession>A0A0A9GXF1</accession>
<organism evidence="1">
    <name type="scientific">Arundo donax</name>
    <name type="common">Giant reed</name>
    <name type="synonym">Donax arundinaceus</name>
    <dbReference type="NCBI Taxonomy" id="35708"/>
    <lineage>
        <taxon>Eukaryota</taxon>
        <taxon>Viridiplantae</taxon>
        <taxon>Streptophyta</taxon>
        <taxon>Embryophyta</taxon>
        <taxon>Tracheophyta</taxon>
        <taxon>Spermatophyta</taxon>
        <taxon>Magnoliopsida</taxon>
        <taxon>Liliopsida</taxon>
        <taxon>Poales</taxon>
        <taxon>Poaceae</taxon>
        <taxon>PACMAD clade</taxon>
        <taxon>Arundinoideae</taxon>
        <taxon>Arundineae</taxon>
        <taxon>Arundo</taxon>
    </lineage>
</organism>
<reference evidence="1" key="2">
    <citation type="journal article" date="2015" name="Data Brief">
        <title>Shoot transcriptome of the giant reed, Arundo donax.</title>
        <authorList>
            <person name="Barrero R.A."/>
            <person name="Guerrero F.D."/>
            <person name="Moolhuijzen P."/>
            <person name="Goolsby J.A."/>
            <person name="Tidwell J."/>
            <person name="Bellgard S.E."/>
            <person name="Bellgard M.I."/>
        </authorList>
    </citation>
    <scope>NUCLEOTIDE SEQUENCE</scope>
    <source>
        <tissue evidence="1">Shoot tissue taken approximately 20 cm above the soil surface</tissue>
    </source>
</reference>
<reference evidence="1" key="1">
    <citation type="submission" date="2014-09" db="EMBL/GenBank/DDBJ databases">
        <authorList>
            <person name="Magalhaes I.L.F."/>
            <person name="Oliveira U."/>
            <person name="Santos F.R."/>
            <person name="Vidigal T.H.D.A."/>
            <person name="Brescovit A.D."/>
            <person name="Santos A.J."/>
        </authorList>
    </citation>
    <scope>NUCLEOTIDE SEQUENCE</scope>
    <source>
        <tissue evidence="1">Shoot tissue taken approximately 20 cm above the soil surface</tissue>
    </source>
</reference>
<sequence length="59" mass="6904">MNFAVKEMPNFVGTKAIPRFFQRLFILKLLMALRASTKLQDAFSSSHTELIVQFWSNWP</sequence>
<evidence type="ECO:0000313" key="1">
    <source>
        <dbReference type="EMBL" id="JAE28224.1"/>
    </source>
</evidence>
<dbReference type="AlphaFoldDB" id="A0A0A9GXF1"/>
<dbReference type="EMBL" id="GBRH01169672">
    <property type="protein sequence ID" value="JAE28224.1"/>
    <property type="molecule type" value="Transcribed_RNA"/>
</dbReference>
<proteinExistence type="predicted"/>